<evidence type="ECO:0000256" key="2">
    <source>
        <dbReference type="ARBA" id="ARBA00022801"/>
    </source>
</evidence>
<name>A0A9Q5X7P1_9BACT</name>
<accession>A0A9Q5X7P1</accession>
<evidence type="ECO:0000259" key="5">
    <source>
        <dbReference type="SMART" id="SM00226"/>
    </source>
</evidence>
<protein>
    <submittedName>
        <fullName evidence="6">Phosphotyrosine protein phosphatase</fullName>
    </submittedName>
</protein>
<evidence type="ECO:0000313" key="6">
    <source>
        <dbReference type="EMBL" id="OUO04193.1"/>
    </source>
</evidence>
<reference evidence="7" key="1">
    <citation type="submission" date="2017-04" db="EMBL/GenBank/DDBJ databases">
        <title>Function of individual gut microbiota members based on whole genome sequencing of pure cultures obtained from chicken caecum.</title>
        <authorList>
            <person name="Medvecky M."/>
            <person name="Cejkova D."/>
            <person name="Polansky O."/>
            <person name="Karasova D."/>
            <person name="Kubasova T."/>
            <person name="Cizek A."/>
            <person name="Rychlik I."/>
        </authorList>
    </citation>
    <scope>NUCLEOTIDE SEQUENCE [LARGE SCALE GENOMIC DNA]</scope>
    <source>
        <strain evidence="7">An42</strain>
    </source>
</reference>
<dbReference type="EMBL" id="NFIJ01000015">
    <property type="protein sequence ID" value="OUO04193.1"/>
    <property type="molecule type" value="Genomic_DNA"/>
</dbReference>
<dbReference type="InterPro" id="IPR052995">
    <property type="entry name" value="LMW-PTP"/>
</dbReference>
<gene>
    <name evidence="6" type="ORF">B5F96_13165</name>
</gene>
<dbReference type="PANTHER" id="PTHR47439">
    <property type="entry name" value="LOW MOLECULAR WEIGHT PHOSPHOTYROSINE PROTEIN PHOSPHATASE-RELATED"/>
    <property type="match status" value="1"/>
</dbReference>
<dbReference type="FunFam" id="3.40.50.2300:FF:000113">
    <property type="entry name" value="Low molecular weight protein-tyrosine-phosphatase"/>
    <property type="match status" value="1"/>
</dbReference>
<dbReference type="PRINTS" id="PR00719">
    <property type="entry name" value="LMWPTPASE"/>
</dbReference>
<sequence>MKESMDKKEKYKILFVCLGNICRSPSAEAVMKKLVHDAGLDDRIKVDSAGIIGYHAGEKADPRMRSHAARRGYKLDSISRPVCTEDFFDFDLIIGMDHRNIDDLKRKAPDLESVEKIHQMTEYSRNKLYDHVPDPYYSGAEGFELVLDLLEDACAGLLEFMSLSLSSNPDN</sequence>
<dbReference type="CDD" id="cd16343">
    <property type="entry name" value="LMWPTP"/>
    <property type="match status" value="1"/>
</dbReference>
<keyword evidence="2" id="KW-0378">Hydrolase</keyword>
<evidence type="ECO:0000256" key="4">
    <source>
        <dbReference type="PIRSR" id="PIRSR617867-1"/>
    </source>
</evidence>
<evidence type="ECO:0000256" key="3">
    <source>
        <dbReference type="ARBA" id="ARBA00022912"/>
    </source>
</evidence>
<dbReference type="PANTHER" id="PTHR47439:SF1">
    <property type="entry name" value="ACID PHOSPHATASE"/>
    <property type="match status" value="1"/>
</dbReference>
<dbReference type="InterPro" id="IPR036196">
    <property type="entry name" value="Ptyr_pPase_sf"/>
</dbReference>
<dbReference type="GO" id="GO:0004725">
    <property type="term" value="F:protein tyrosine phosphatase activity"/>
    <property type="evidence" value="ECO:0007669"/>
    <property type="project" value="InterPro"/>
</dbReference>
<comment type="similarity">
    <text evidence="1">Belongs to the low molecular weight phosphotyrosine protein phosphatase family.</text>
</comment>
<feature type="active site" description="Proton donor" evidence="4">
    <location>
        <position position="134"/>
    </location>
</feature>
<dbReference type="Proteomes" id="UP000195975">
    <property type="component" value="Unassembled WGS sequence"/>
</dbReference>
<dbReference type="Pfam" id="PF01451">
    <property type="entry name" value="LMWPc"/>
    <property type="match status" value="1"/>
</dbReference>
<evidence type="ECO:0000313" key="7">
    <source>
        <dbReference type="Proteomes" id="UP000195975"/>
    </source>
</evidence>
<comment type="caution">
    <text evidence="6">The sequence shown here is derived from an EMBL/GenBank/DDBJ whole genome shotgun (WGS) entry which is preliminary data.</text>
</comment>
<dbReference type="Gene3D" id="3.40.50.2300">
    <property type="match status" value="1"/>
</dbReference>
<feature type="active site" evidence="4">
    <location>
        <position position="23"/>
    </location>
</feature>
<evidence type="ECO:0000256" key="1">
    <source>
        <dbReference type="ARBA" id="ARBA00011063"/>
    </source>
</evidence>
<dbReference type="AlphaFoldDB" id="A0A9Q5X7P1"/>
<organism evidence="6 7">
    <name type="scientific">Parabacteroides johnsonii</name>
    <dbReference type="NCBI Taxonomy" id="387661"/>
    <lineage>
        <taxon>Bacteria</taxon>
        <taxon>Pseudomonadati</taxon>
        <taxon>Bacteroidota</taxon>
        <taxon>Bacteroidia</taxon>
        <taxon>Bacteroidales</taxon>
        <taxon>Tannerellaceae</taxon>
        <taxon>Parabacteroides</taxon>
    </lineage>
</organism>
<feature type="domain" description="Phosphotyrosine protein phosphatase I" evidence="5">
    <location>
        <begin position="11"/>
        <end position="160"/>
    </location>
</feature>
<dbReference type="InterPro" id="IPR023485">
    <property type="entry name" value="Ptyr_pPase"/>
</dbReference>
<keyword evidence="3" id="KW-0904">Protein phosphatase</keyword>
<dbReference type="SMART" id="SM00226">
    <property type="entry name" value="LMWPc"/>
    <property type="match status" value="1"/>
</dbReference>
<feature type="active site" description="Nucleophile" evidence="4">
    <location>
        <position position="17"/>
    </location>
</feature>
<proteinExistence type="inferred from homology"/>
<dbReference type="SUPFAM" id="SSF52788">
    <property type="entry name" value="Phosphotyrosine protein phosphatases I"/>
    <property type="match status" value="1"/>
</dbReference>
<dbReference type="InterPro" id="IPR017867">
    <property type="entry name" value="Tyr_phospatase_low_mol_wt"/>
</dbReference>